<gene>
    <name evidence="1" type="ORF">H312_03293</name>
</gene>
<dbReference type="HOGENOM" id="CLU_044348_0_3_1"/>
<organism evidence="1 2">
    <name type="scientific">Anncaliia algerae PRA339</name>
    <dbReference type="NCBI Taxonomy" id="1288291"/>
    <lineage>
        <taxon>Eukaryota</taxon>
        <taxon>Fungi</taxon>
        <taxon>Fungi incertae sedis</taxon>
        <taxon>Microsporidia</taxon>
        <taxon>Tubulinosematoidea</taxon>
        <taxon>Tubulinosematidae</taxon>
        <taxon>Anncaliia</taxon>
    </lineage>
</organism>
<dbReference type="STRING" id="1288291.A0A059EX30"/>
<name>A0A059EX30_9MICR</name>
<dbReference type="VEuPathDB" id="MicrosporidiaDB:H312_03293"/>
<reference evidence="1 2" key="2">
    <citation type="submission" date="2014-03" db="EMBL/GenBank/DDBJ databases">
        <title>The Genome Sequence of Anncaliia algerae insect isolate PRA339.</title>
        <authorList>
            <consortium name="The Broad Institute Genome Sequencing Platform"/>
            <consortium name="The Broad Institute Genome Sequencing Center for Infectious Disease"/>
            <person name="Cuomo C."/>
            <person name="Becnel J."/>
            <person name="Sanscrainte N."/>
            <person name="Walker B."/>
            <person name="Young S.K."/>
            <person name="Zeng Q."/>
            <person name="Gargeya S."/>
            <person name="Fitzgerald M."/>
            <person name="Haas B."/>
            <person name="Abouelleil A."/>
            <person name="Alvarado L."/>
            <person name="Arachchi H.M."/>
            <person name="Berlin A.M."/>
            <person name="Chapman S.B."/>
            <person name="Dewar J."/>
            <person name="Goldberg J."/>
            <person name="Griggs A."/>
            <person name="Gujja S."/>
            <person name="Hansen M."/>
            <person name="Howarth C."/>
            <person name="Imamovic A."/>
            <person name="Larimer J."/>
            <person name="McCowan C."/>
            <person name="Murphy C."/>
            <person name="Neiman D."/>
            <person name="Pearson M."/>
            <person name="Priest M."/>
            <person name="Roberts A."/>
            <person name="Saif S."/>
            <person name="Shea T."/>
            <person name="Sisk P."/>
            <person name="Sykes S."/>
            <person name="Wortman J."/>
            <person name="Nusbaum C."/>
            <person name="Birren B."/>
        </authorList>
    </citation>
    <scope>NUCLEOTIDE SEQUENCE [LARGE SCALE GENOMIC DNA]</scope>
    <source>
        <strain evidence="1 2">PRA339</strain>
    </source>
</reference>
<protein>
    <submittedName>
        <fullName evidence="1">Uncharacterized protein</fullName>
    </submittedName>
</protein>
<dbReference type="PANTHER" id="PTHR47163">
    <property type="entry name" value="DDE_TNP_IS1595 DOMAIN-CONTAINING PROTEIN"/>
    <property type="match status" value="1"/>
</dbReference>
<reference evidence="2" key="1">
    <citation type="submission" date="2013-02" db="EMBL/GenBank/DDBJ databases">
        <authorList>
            <consortium name="The Broad Institute Genome Sequencing Platform"/>
            <person name="Cuomo C."/>
            <person name="Becnel J."/>
            <person name="Sanscrainte N."/>
            <person name="Walker B."/>
            <person name="Young S.K."/>
            <person name="Zeng Q."/>
            <person name="Gargeya S."/>
            <person name="Fitzgerald M."/>
            <person name="Haas B."/>
            <person name="Abouelleil A."/>
            <person name="Alvarado L."/>
            <person name="Arachchi H.M."/>
            <person name="Berlin A.M."/>
            <person name="Chapman S.B."/>
            <person name="Dewar J."/>
            <person name="Goldberg J."/>
            <person name="Griggs A."/>
            <person name="Gujja S."/>
            <person name="Hansen M."/>
            <person name="Howarth C."/>
            <person name="Imamovic A."/>
            <person name="Larimer J."/>
            <person name="McCowan C."/>
            <person name="Murphy C."/>
            <person name="Neiman D."/>
            <person name="Pearson M."/>
            <person name="Priest M."/>
            <person name="Roberts A."/>
            <person name="Saif S."/>
            <person name="Shea T."/>
            <person name="Sisk P."/>
            <person name="Sykes S."/>
            <person name="Wortman J."/>
            <person name="Nusbaum C."/>
            <person name="Birren B."/>
        </authorList>
    </citation>
    <scope>NUCLEOTIDE SEQUENCE [LARGE SCALE GENOMIC DNA]</scope>
    <source>
        <strain evidence="2">PRA339</strain>
    </source>
</reference>
<dbReference type="InterPro" id="IPR053164">
    <property type="entry name" value="IS1016-like_transposase"/>
</dbReference>
<proteinExistence type="predicted"/>
<dbReference type="OrthoDB" id="5598606at2759"/>
<accession>A0A059EX30</accession>
<feature type="non-terminal residue" evidence="1">
    <location>
        <position position="131"/>
    </location>
</feature>
<dbReference type="EMBL" id="KK365299">
    <property type="protein sequence ID" value="KCZ79314.1"/>
    <property type="molecule type" value="Genomic_DNA"/>
</dbReference>
<sequence>MVQGFKQNESLSEIKTRNKKNCMEWYAKLQKLTYSIIKNEKRNKIGGVGKRVEIDESKFSKRKYNVGRVVKTLWVVGGVDVATGDAFFVEVIKRDSATFTQIILENVELGSIIYSDCWRGYVNLNNLGYEH</sequence>
<dbReference type="AlphaFoldDB" id="A0A059EX30"/>
<evidence type="ECO:0000313" key="1">
    <source>
        <dbReference type="EMBL" id="KCZ79314.1"/>
    </source>
</evidence>
<dbReference type="PANTHER" id="PTHR47163:SF2">
    <property type="entry name" value="SI:DKEY-17M8.2"/>
    <property type="match status" value="1"/>
</dbReference>
<keyword evidence="2" id="KW-1185">Reference proteome</keyword>
<evidence type="ECO:0000313" key="2">
    <source>
        <dbReference type="Proteomes" id="UP000030655"/>
    </source>
</evidence>
<dbReference type="Proteomes" id="UP000030655">
    <property type="component" value="Unassembled WGS sequence"/>
</dbReference>